<sequence>MRIWSLDTRRPIGKPFNTCFTCMVYGIAIGARSDGQRIVISAEIPYFPLDEGSPPATLRIWSLESGRPLGEALTHEGDAHHPVVVTAKDGDGTPVIISGGDDRNVVARNLDSGRPLGGSFTGHTGDISALAVGTREDGTPSSSPAVSTPRSGCGASPEHTYAA</sequence>
<name>A0A9X2KCU8_9ACTN</name>
<dbReference type="InterPro" id="IPR011047">
    <property type="entry name" value="Quinoprotein_ADH-like_sf"/>
</dbReference>
<organism evidence="2 3">
    <name type="scientific">Nonomuraea thailandensis</name>
    <dbReference type="NCBI Taxonomy" id="1188745"/>
    <lineage>
        <taxon>Bacteria</taxon>
        <taxon>Bacillati</taxon>
        <taxon>Actinomycetota</taxon>
        <taxon>Actinomycetes</taxon>
        <taxon>Streptosporangiales</taxon>
        <taxon>Streptosporangiaceae</taxon>
        <taxon>Nonomuraea</taxon>
    </lineage>
</organism>
<gene>
    <name evidence="2" type="ORF">HD597_012446</name>
</gene>
<comment type="caution">
    <text evidence="2">The sequence shown here is derived from an EMBL/GenBank/DDBJ whole genome shotgun (WGS) entry which is preliminary data.</text>
</comment>
<dbReference type="SUPFAM" id="SSF50998">
    <property type="entry name" value="Quinoprotein alcohol dehydrogenase-like"/>
    <property type="match status" value="1"/>
</dbReference>
<evidence type="ECO:0008006" key="4">
    <source>
        <dbReference type="Google" id="ProtNLM"/>
    </source>
</evidence>
<accession>A0A9X2KCU8</accession>
<reference evidence="2" key="1">
    <citation type="submission" date="2022-06" db="EMBL/GenBank/DDBJ databases">
        <title>Sequencing the genomes of 1000 actinobacteria strains.</title>
        <authorList>
            <person name="Klenk H.-P."/>
        </authorList>
    </citation>
    <scope>NUCLEOTIDE SEQUENCE</scope>
    <source>
        <strain evidence="2">DSM 46694</strain>
    </source>
</reference>
<evidence type="ECO:0000256" key="1">
    <source>
        <dbReference type="SAM" id="MobiDB-lite"/>
    </source>
</evidence>
<evidence type="ECO:0000313" key="2">
    <source>
        <dbReference type="EMBL" id="MCP2365426.1"/>
    </source>
</evidence>
<feature type="region of interest" description="Disordered" evidence="1">
    <location>
        <begin position="133"/>
        <end position="163"/>
    </location>
</feature>
<dbReference type="InterPro" id="IPR015943">
    <property type="entry name" value="WD40/YVTN_repeat-like_dom_sf"/>
</dbReference>
<dbReference type="Gene3D" id="2.130.10.10">
    <property type="entry name" value="YVTN repeat-like/Quinoprotein amine dehydrogenase"/>
    <property type="match status" value="1"/>
</dbReference>
<dbReference type="Proteomes" id="UP001139648">
    <property type="component" value="Unassembled WGS sequence"/>
</dbReference>
<dbReference type="RefSeq" id="WP_345694477.1">
    <property type="nucleotide sequence ID" value="NZ_BAABKA010000055.1"/>
</dbReference>
<protein>
    <recommendedName>
        <fullName evidence="4">WD40 repeat domain-containing protein</fullName>
    </recommendedName>
</protein>
<evidence type="ECO:0000313" key="3">
    <source>
        <dbReference type="Proteomes" id="UP001139648"/>
    </source>
</evidence>
<feature type="compositionally biased region" description="Polar residues" evidence="1">
    <location>
        <begin position="139"/>
        <end position="150"/>
    </location>
</feature>
<keyword evidence="3" id="KW-1185">Reference proteome</keyword>
<dbReference type="EMBL" id="JAMZEB010000002">
    <property type="protein sequence ID" value="MCP2365426.1"/>
    <property type="molecule type" value="Genomic_DNA"/>
</dbReference>
<dbReference type="AlphaFoldDB" id="A0A9X2KCU8"/>
<proteinExistence type="predicted"/>